<evidence type="ECO:0000313" key="2">
    <source>
        <dbReference type="EMBL" id="OWW20448.1"/>
    </source>
</evidence>
<keyword evidence="3" id="KW-1185">Reference proteome</keyword>
<evidence type="ECO:0000259" key="1">
    <source>
        <dbReference type="Pfam" id="PF00561"/>
    </source>
</evidence>
<dbReference type="PANTHER" id="PTHR43798">
    <property type="entry name" value="MONOACYLGLYCEROL LIPASE"/>
    <property type="match status" value="1"/>
</dbReference>
<dbReference type="AlphaFoldDB" id="A0A254TL58"/>
<dbReference type="PRINTS" id="PR00111">
    <property type="entry name" value="ABHYDROLASE"/>
</dbReference>
<dbReference type="Proteomes" id="UP000197535">
    <property type="component" value="Unassembled WGS sequence"/>
</dbReference>
<dbReference type="InterPro" id="IPR050266">
    <property type="entry name" value="AB_hydrolase_sf"/>
</dbReference>
<dbReference type="RefSeq" id="WP_170942104.1">
    <property type="nucleotide sequence ID" value="NZ_LSTO01000001.1"/>
</dbReference>
<evidence type="ECO:0000313" key="3">
    <source>
        <dbReference type="Proteomes" id="UP000197535"/>
    </source>
</evidence>
<dbReference type="PRINTS" id="PR00412">
    <property type="entry name" value="EPOXHYDRLASE"/>
</dbReference>
<sequence length="271" mass="29029">MTNFSHRQIDLSGGLRIGVETAGNPRGAPVVFSHAILTSSVMWRAQASLLADHGFRVLLLDTRGHGSSTPLSAPYAIEDLADDVVRVLDALDIQRAHFVGLSLGGMTGFSLGIRHPARIASLVLCDARADAPASYAAPWDERIDIARQYGCGALAESTVERWFGKDFLASHPYVKAQFVELIAGTSVEGFAGCARAIQKLDLLDQVDRIKVPTTLVVGAKDGVLPEAMSELAKRLPQAVLDVIPAAGHLPNIDQPVAFNASLLGHFERYKA</sequence>
<dbReference type="Pfam" id="PF00561">
    <property type="entry name" value="Abhydrolase_1"/>
    <property type="match status" value="1"/>
</dbReference>
<dbReference type="EMBL" id="LSTO01000001">
    <property type="protein sequence ID" value="OWW20448.1"/>
    <property type="molecule type" value="Genomic_DNA"/>
</dbReference>
<reference evidence="2 3" key="1">
    <citation type="submission" date="2016-02" db="EMBL/GenBank/DDBJ databases">
        <authorList>
            <person name="Wen L."/>
            <person name="He K."/>
            <person name="Yang H."/>
        </authorList>
    </citation>
    <scope>NUCLEOTIDE SEQUENCE [LARGE SCALE GENOMIC DNA]</scope>
    <source>
        <strain evidence="2 3">TSA40</strain>
    </source>
</reference>
<gene>
    <name evidence="2" type="ORF">AYR66_14085</name>
</gene>
<protein>
    <recommendedName>
        <fullName evidence="1">AB hydrolase-1 domain-containing protein</fullName>
    </recommendedName>
</protein>
<accession>A0A254TL58</accession>
<dbReference type="GO" id="GO:0003824">
    <property type="term" value="F:catalytic activity"/>
    <property type="evidence" value="ECO:0007669"/>
    <property type="project" value="InterPro"/>
</dbReference>
<dbReference type="InterPro" id="IPR029058">
    <property type="entry name" value="AB_hydrolase_fold"/>
</dbReference>
<feature type="domain" description="AB hydrolase-1" evidence="1">
    <location>
        <begin position="29"/>
        <end position="254"/>
    </location>
</feature>
<dbReference type="InterPro" id="IPR000073">
    <property type="entry name" value="AB_hydrolase_1"/>
</dbReference>
<proteinExistence type="predicted"/>
<comment type="caution">
    <text evidence="2">The sequence shown here is derived from an EMBL/GenBank/DDBJ whole genome shotgun (WGS) entry which is preliminary data.</text>
</comment>
<organism evidence="2 3">
    <name type="scientific">Noviherbaspirillum denitrificans</name>
    <dbReference type="NCBI Taxonomy" id="1968433"/>
    <lineage>
        <taxon>Bacteria</taxon>
        <taxon>Pseudomonadati</taxon>
        <taxon>Pseudomonadota</taxon>
        <taxon>Betaproteobacteria</taxon>
        <taxon>Burkholderiales</taxon>
        <taxon>Oxalobacteraceae</taxon>
        <taxon>Noviherbaspirillum</taxon>
    </lineage>
</organism>
<dbReference type="Gene3D" id="3.40.50.1820">
    <property type="entry name" value="alpha/beta hydrolase"/>
    <property type="match status" value="1"/>
</dbReference>
<dbReference type="InterPro" id="IPR000639">
    <property type="entry name" value="Epox_hydrolase-like"/>
</dbReference>
<dbReference type="SUPFAM" id="SSF53474">
    <property type="entry name" value="alpha/beta-Hydrolases"/>
    <property type="match status" value="1"/>
</dbReference>
<name>A0A254TL58_9BURK</name>